<dbReference type="AlphaFoldDB" id="A0A327KG72"/>
<evidence type="ECO:0000256" key="1">
    <source>
        <dbReference type="ARBA" id="ARBA00006987"/>
    </source>
</evidence>
<comment type="caution">
    <text evidence="2">The sequence shown here is derived from an EMBL/GenBank/DDBJ whole genome shotgun (WGS) entry which is preliminary data.</text>
</comment>
<protein>
    <recommendedName>
        <fullName evidence="4">Tripartite tricarboxylate transporter substrate binding protein</fullName>
    </recommendedName>
</protein>
<accession>A0A327KG72</accession>
<dbReference type="Proteomes" id="UP000248863">
    <property type="component" value="Unassembled WGS sequence"/>
</dbReference>
<dbReference type="Gene3D" id="3.40.190.150">
    <property type="entry name" value="Bordetella uptake gene, domain 1"/>
    <property type="match status" value="1"/>
</dbReference>
<dbReference type="PANTHER" id="PTHR42928">
    <property type="entry name" value="TRICARBOXYLATE-BINDING PROTEIN"/>
    <property type="match status" value="1"/>
</dbReference>
<dbReference type="Gene3D" id="3.40.190.10">
    <property type="entry name" value="Periplasmic binding protein-like II"/>
    <property type="match status" value="1"/>
</dbReference>
<dbReference type="CDD" id="cd07012">
    <property type="entry name" value="PBP2_Bug_TTT"/>
    <property type="match status" value="1"/>
</dbReference>
<dbReference type="OrthoDB" id="7375033at2"/>
<evidence type="ECO:0000313" key="3">
    <source>
        <dbReference type="Proteomes" id="UP000248863"/>
    </source>
</evidence>
<keyword evidence="3" id="KW-1185">Reference proteome</keyword>
<dbReference type="PIRSF" id="PIRSF017082">
    <property type="entry name" value="YflP"/>
    <property type="match status" value="1"/>
</dbReference>
<gene>
    <name evidence="2" type="ORF">CH338_15100</name>
</gene>
<dbReference type="EMBL" id="NPEU01000165">
    <property type="protein sequence ID" value="RAI37749.1"/>
    <property type="molecule type" value="Genomic_DNA"/>
</dbReference>
<comment type="similarity">
    <text evidence="1">Belongs to the UPF0065 (bug) family.</text>
</comment>
<dbReference type="InterPro" id="IPR005064">
    <property type="entry name" value="BUG"/>
</dbReference>
<proteinExistence type="inferred from homology"/>
<reference evidence="2 3" key="1">
    <citation type="submission" date="2017-07" db="EMBL/GenBank/DDBJ databases">
        <title>Draft Genome Sequences of Select Purple Nonsulfur Bacteria.</title>
        <authorList>
            <person name="Lasarre B."/>
            <person name="Mckinlay J.B."/>
        </authorList>
    </citation>
    <scope>NUCLEOTIDE SEQUENCE [LARGE SCALE GENOMIC DNA]</scope>
    <source>
        <strain evidence="2 3">DSM 11907</strain>
    </source>
</reference>
<dbReference type="PANTHER" id="PTHR42928:SF5">
    <property type="entry name" value="BLR1237 PROTEIN"/>
    <property type="match status" value="1"/>
</dbReference>
<evidence type="ECO:0000313" key="2">
    <source>
        <dbReference type="EMBL" id="RAI37749.1"/>
    </source>
</evidence>
<organism evidence="2 3">
    <name type="scientific">Rhodoplanes elegans</name>
    <dbReference type="NCBI Taxonomy" id="29408"/>
    <lineage>
        <taxon>Bacteria</taxon>
        <taxon>Pseudomonadati</taxon>
        <taxon>Pseudomonadota</taxon>
        <taxon>Alphaproteobacteria</taxon>
        <taxon>Hyphomicrobiales</taxon>
        <taxon>Nitrobacteraceae</taxon>
        <taxon>Rhodoplanes</taxon>
    </lineage>
</organism>
<dbReference type="InterPro" id="IPR042100">
    <property type="entry name" value="Bug_dom1"/>
</dbReference>
<evidence type="ECO:0008006" key="4">
    <source>
        <dbReference type="Google" id="ProtNLM"/>
    </source>
</evidence>
<name>A0A327KG72_9BRAD</name>
<dbReference type="Pfam" id="PF03401">
    <property type="entry name" value="TctC"/>
    <property type="match status" value="1"/>
</dbReference>
<sequence>MAALARARGPLQLRRRDQMSPVRGVGLTDEIMIREKTMLKGMLGALALATTALTTTALVPLAAVAQEFPTRPITLIVPAPPGGGTDVFARQIAEAVEPILKQKVIVDNRAGGGGTVGTTLVAAAKPDGYTLGFIWNSPLTTSPHSLTVAYTPDTYASVMSIGYSSYVLCAAPDFPAATGQELIDQIKANPGKFTYGNDGLGGTMQLAAERVFAKVGAKVRPVPFGGAGETARNFLGGHVTFYGGSLPPILPHAAAGKAKCLLLTSAAKNPALPQASGLDDIGLGAEETVLWWGLIAPAKTPPAVLATLEKAFMEAASTPKFKEVMEKQGATQRVLGAKETGALIRKELDALGTVAKAIGIERKAQ</sequence>
<dbReference type="SUPFAM" id="SSF53850">
    <property type="entry name" value="Periplasmic binding protein-like II"/>
    <property type="match status" value="1"/>
</dbReference>